<protein>
    <submittedName>
        <fullName evidence="3">Uncharacterized protein</fullName>
    </submittedName>
</protein>
<feature type="region of interest" description="Disordered" evidence="1">
    <location>
        <begin position="204"/>
        <end position="223"/>
    </location>
</feature>
<dbReference type="EMBL" id="HBHI01008996">
    <property type="protein sequence ID" value="CAD9662702.1"/>
    <property type="molecule type" value="Transcribed_RNA"/>
</dbReference>
<dbReference type="AlphaFoldDB" id="A0A7S2R767"/>
<feature type="chain" id="PRO_5030604985" evidence="2">
    <location>
        <begin position="23"/>
        <end position="223"/>
    </location>
</feature>
<proteinExistence type="predicted"/>
<keyword evidence="2" id="KW-0732">Signal</keyword>
<feature type="compositionally biased region" description="Low complexity" evidence="1">
    <location>
        <begin position="80"/>
        <end position="106"/>
    </location>
</feature>
<evidence type="ECO:0000256" key="2">
    <source>
        <dbReference type="SAM" id="SignalP"/>
    </source>
</evidence>
<reference evidence="3" key="1">
    <citation type="submission" date="2021-01" db="EMBL/GenBank/DDBJ databases">
        <authorList>
            <person name="Corre E."/>
            <person name="Pelletier E."/>
            <person name="Niang G."/>
            <person name="Scheremetjew M."/>
            <person name="Finn R."/>
            <person name="Kale V."/>
            <person name="Holt S."/>
            <person name="Cochrane G."/>
            <person name="Meng A."/>
            <person name="Brown T."/>
            <person name="Cohen L."/>
        </authorList>
    </citation>
    <scope>NUCLEOTIDE SEQUENCE</scope>
    <source>
        <strain evidence="3">CCMP1452</strain>
    </source>
</reference>
<evidence type="ECO:0000256" key="1">
    <source>
        <dbReference type="SAM" id="MobiDB-lite"/>
    </source>
</evidence>
<evidence type="ECO:0000313" key="3">
    <source>
        <dbReference type="EMBL" id="CAD9662702.1"/>
    </source>
</evidence>
<feature type="compositionally biased region" description="Polar residues" evidence="1">
    <location>
        <begin position="204"/>
        <end position="214"/>
    </location>
</feature>
<sequence length="223" mass="23655">MKSFSIFVSLIAVILHVQQTHAQNSKDNLRQVYVENGALDNVQPINAENTDFRRRRLSFWTWVLDMVHCPPGPLGKHCHSSSGSSGSSSSSSSSSSTGGSDSDSNSAKSDTGTYDDDMGSGVYISNDMDLWTSSGSSINSANGAENTRATGFYWGIGFATAIAGAFAVSRIINKPPSIATAHLLDGAVKKRNLRFSRAIDSTGGTMEMSQTNPSGLEGGYVRA</sequence>
<accession>A0A7S2R767</accession>
<feature type="region of interest" description="Disordered" evidence="1">
    <location>
        <begin position="75"/>
        <end position="118"/>
    </location>
</feature>
<feature type="signal peptide" evidence="2">
    <location>
        <begin position="1"/>
        <end position="22"/>
    </location>
</feature>
<organism evidence="3">
    <name type="scientific">Eucampia antarctica</name>
    <dbReference type="NCBI Taxonomy" id="49252"/>
    <lineage>
        <taxon>Eukaryota</taxon>
        <taxon>Sar</taxon>
        <taxon>Stramenopiles</taxon>
        <taxon>Ochrophyta</taxon>
        <taxon>Bacillariophyta</taxon>
        <taxon>Mediophyceae</taxon>
        <taxon>Biddulphiophycidae</taxon>
        <taxon>Hemiaulales</taxon>
        <taxon>Hemiaulaceae</taxon>
        <taxon>Eucampia</taxon>
    </lineage>
</organism>
<name>A0A7S2R767_9STRA</name>
<gene>
    <name evidence="3" type="ORF">EANT1437_LOCUS4623</name>
</gene>